<dbReference type="SMART" id="SM00184">
    <property type="entry name" value="RING"/>
    <property type="match status" value="1"/>
</dbReference>
<protein>
    <recommendedName>
        <fullName evidence="13">Tripartite motif-containing protein 16-like</fullName>
    </recommendedName>
</protein>
<dbReference type="InterPro" id="IPR051051">
    <property type="entry name" value="E3_ubiq-ligase_TRIM/RNF"/>
</dbReference>
<evidence type="ECO:0000256" key="1">
    <source>
        <dbReference type="ARBA" id="ARBA00022588"/>
    </source>
</evidence>
<dbReference type="PROSITE" id="PS00518">
    <property type="entry name" value="ZF_RING_1"/>
    <property type="match status" value="1"/>
</dbReference>
<dbReference type="CDD" id="cd19769">
    <property type="entry name" value="Bbox2_TRIM16-like"/>
    <property type="match status" value="1"/>
</dbReference>
<evidence type="ECO:0000256" key="2">
    <source>
        <dbReference type="ARBA" id="ARBA00022723"/>
    </source>
</evidence>
<dbReference type="SUPFAM" id="SSF57850">
    <property type="entry name" value="RING/U-box"/>
    <property type="match status" value="1"/>
</dbReference>
<dbReference type="InterPro" id="IPR013083">
    <property type="entry name" value="Znf_RING/FYVE/PHD"/>
</dbReference>
<dbReference type="InterPro" id="IPR058030">
    <property type="entry name" value="TRIM8/14/16/25/29/45/65_CC"/>
</dbReference>
<evidence type="ECO:0000256" key="6">
    <source>
        <dbReference type="PROSITE-ProRule" id="PRU00024"/>
    </source>
</evidence>
<keyword evidence="4" id="KW-0862">Zinc</keyword>
<feature type="domain" description="B30.2/SPRY" evidence="10">
    <location>
        <begin position="415"/>
        <end position="609"/>
    </location>
</feature>
<dbReference type="PROSITE" id="PS50188">
    <property type="entry name" value="B302_SPRY"/>
    <property type="match status" value="1"/>
</dbReference>
<dbReference type="Pfam" id="PF13765">
    <property type="entry name" value="PRY"/>
    <property type="match status" value="1"/>
</dbReference>
<dbReference type="SUPFAM" id="SSF57845">
    <property type="entry name" value="B-box zinc-binding domain"/>
    <property type="match status" value="1"/>
</dbReference>
<dbReference type="SMART" id="SM00589">
    <property type="entry name" value="PRY"/>
    <property type="match status" value="1"/>
</dbReference>
<dbReference type="InterPro" id="IPR043136">
    <property type="entry name" value="B30.2/SPRY_sf"/>
</dbReference>
<dbReference type="PROSITE" id="PS50089">
    <property type="entry name" value="ZF_RING_2"/>
    <property type="match status" value="1"/>
</dbReference>
<feature type="domain" description="B box-type" evidence="9">
    <location>
        <begin position="122"/>
        <end position="162"/>
    </location>
</feature>
<feature type="domain" description="RING-type" evidence="8">
    <location>
        <begin position="13"/>
        <end position="56"/>
    </location>
</feature>
<evidence type="ECO:0000259" key="10">
    <source>
        <dbReference type="PROSITE" id="PS50188"/>
    </source>
</evidence>
<sequence length="609" mass="69290">MASAWPEEDSFACSVCLETLKDPTTLTCGHSYCLNCIKNHWDKEEQKGHYTCPQCRQLFTPRPCVGKNNLLAQAMEKLRTNSIKQSSLVGIYSAEPSRPFYLDVVPDIGPRKGSMYPHLPSVEPRPCPQHNQPLDLFCHEDKECVCVRCCQDGHTGHRVVGPQDERRERQKEVIQMQAEVHRRIQETERMTGKIPHTARQHKALLQALQRESSELFPELVKSLNLTGTQVGKLLRDHEMVFDDHIEGLVKCLEQDLAQLHLKGEELSRLAYMQDDISFLKNFYLTEPLGQTDATGQSGIDQEEAVVASIRLVIKGLQESMQDLCKDSLAKIVKIMSHEPMASTPNSVSEASTISTDNSGQATTQDSVYEEIDISPTLPPLQLQSRESSRFRGSMSHQASVPPPPLPPPRRQETSIRLVNPEPKTREEMLKFRFEPTMDPNTTYRHMKLSDDCRKITMRAENLNPPDHPDRFFFWRQVLCKESLAGSPYYWEVEWTGQKVTVGVAYKEMERKGSDNKSRLGHNSQSWSLYWSGTGFSFWHNNQEKLLGSPKAKRIGIYLDQHGGILNFYSIINNQAHLIHHYETQFTGPLCAGFRLWAGLGDSLTICQLD</sequence>
<dbReference type="SMART" id="SM00449">
    <property type="entry name" value="SPRY"/>
    <property type="match status" value="1"/>
</dbReference>
<keyword evidence="5" id="KW-0391">Immunity</keyword>
<reference evidence="11 12" key="1">
    <citation type="submission" date="2021-06" db="EMBL/GenBank/DDBJ databases">
        <authorList>
            <person name="Palmer J.M."/>
        </authorList>
    </citation>
    <scope>NUCLEOTIDE SEQUENCE [LARGE SCALE GENOMIC DNA]</scope>
    <source>
        <strain evidence="11 12">XC_2019</strain>
        <tissue evidence="11">Muscle</tissue>
    </source>
</reference>
<feature type="compositionally biased region" description="Polar residues" evidence="7">
    <location>
        <begin position="342"/>
        <end position="366"/>
    </location>
</feature>
<evidence type="ECO:0000256" key="3">
    <source>
        <dbReference type="ARBA" id="ARBA00022771"/>
    </source>
</evidence>
<dbReference type="CDD" id="cd16040">
    <property type="entry name" value="SPRY_PRY_SNTX"/>
    <property type="match status" value="1"/>
</dbReference>
<proteinExistence type="predicted"/>
<keyword evidence="12" id="KW-1185">Reference proteome</keyword>
<dbReference type="Pfam" id="PF15227">
    <property type="entry name" value="zf-C3HC4_4"/>
    <property type="match status" value="1"/>
</dbReference>
<evidence type="ECO:0008006" key="13">
    <source>
        <dbReference type="Google" id="ProtNLM"/>
    </source>
</evidence>
<evidence type="ECO:0000313" key="11">
    <source>
        <dbReference type="EMBL" id="MEQ2200671.1"/>
    </source>
</evidence>
<dbReference type="PANTHER" id="PTHR25465:SF14">
    <property type="entry name" value="E3 UBIQUITIN-PROTEIN LIGASE TRIM65"/>
    <property type="match status" value="1"/>
</dbReference>
<dbReference type="InterPro" id="IPR013320">
    <property type="entry name" value="ConA-like_dom_sf"/>
</dbReference>
<evidence type="ECO:0000256" key="5">
    <source>
        <dbReference type="ARBA" id="ARBA00022859"/>
    </source>
</evidence>
<dbReference type="InterPro" id="IPR001870">
    <property type="entry name" value="B30.2/SPRY"/>
</dbReference>
<evidence type="ECO:0000259" key="9">
    <source>
        <dbReference type="PROSITE" id="PS50119"/>
    </source>
</evidence>
<dbReference type="PRINTS" id="PR01407">
    <property type="entry name" value="BUTYPHLNCDUF"/>
</dbReference>
<dbReference type="PROSITE" id="PS50119">
    <property type="entry name" value="ZF_BBOX"/>
    <property type="match status" value="1"/>
</dbReference>
<dbReference type="Proteomes" id="UP001434883">
    <property type="component" value="Unassembled WGS sequence"/>
</dbReference>
<evidence type="ECO:0000313" key="12">
    <source>
        <dbReference type="Proteomes" id="UP001434883"/>
    </source>
</evidence>
<dbReference type="PANTHER" id="PTHR25465">
    <property type="entry name" value="B-BOX DOMAIN CONTAINING"/>
    <property type="match status" value="1"/>
</dbReference>
<dbReference type="InterPro" id="IPR003879">
    <property type="entry name" value="Butyrophylin_SPRY"/>
</dbReference>
<dbReference type="SUPFAM" id="SSF49899">
    <property type="entry name" value="Concanavalin A-like lectins/glucanases"/>
    <property type="match status" value="1"/>
</dbReference>
<dbReference type="Pfam" id="PF00622">
    <property type="entry name" value="SPRY"/>
    <property type="match status" value="1"/>
</dbReference>
<dbReference type="InterPro" id="IPR000315">
    <property type="entry name" value="Znf_B-box"/>
</dbReference>
<dbReference type="Pfam" id="PF25600">
    <property type="entry name" value="TRIM_CC"/>
    <property type="match status" value="1"/>
</dbReference>
<keyword evidence="2" id="KW-0479">Metal-binding</keyword>
<evidence type="ECO:0000256" key="4">
    <source>
        <dbReference type="ARBA" id="ARBA00022833"/>
    </source>
</evidence>
<dbReference type="Gene3D" id="3.30.160.60">
    <property type="entry name" value="Classic Zinc Finger"/>
    <property type="match status" value="1"/>
</dbReference>
<keyword evidence="1" id="KW-0399">Innate immunity</keyword>
<name>A0ABV0QXV5_9TELE</name>
<dbReference type="InterPro" id="IPR006574">
    <property type="entry name" value="PRY"/>
</dbReference>
<evidence type="ECO:0000259" key="8">
    <source>
        <dbReference type="PROSITE" id="PS50089"/>
    </source>
</evidence>
<comment type="caution">
    <text evidence="11">The sequence shown here is derived from an EMBL/GenBank/DDBJ whole genome shotgun (WGS) entry which is preliminary data.</text>
</comment>
<accession>A0ABV0QXV5</accession>
<keyword evidence="3 6" id="KW-0863">Zinc-finger</keyword>
<dbReference type="InterPro" id="IPR017907">
    <property type="entry name" value="Znf_RING_CS"/>
</dbReference>
<dbReference type="Gene3D" id="3.30.40.10">
    <property type="entry name" value="Zinc/RING finger domain, C3HC4 (zinc finger)"/>
    <property type="match status" value="1"/>
</dbReference>
<feature type="region of interest" description="Disordered" evidence="7">
    <location>
        <begin position="340"/>
        <end position="414"/>
    </location>
</feature>
<dbReference type="Pfam" id="PF00643">
    <property type="entry name" value="zf-B_box"/>
    <property type="match status" value="1"/>
</dbReference>
<dbReference type="InterPro" id="IPR003877">
    <property type="entry name" value="SPRY_dom"/>
</dbReference>
<organism evidence="11 12">
    <name type="scientific">Xenoophorus captivus</name>
    <dbReference type="NCBI Taxonomy" id="1517983"/>
    <lineage>
        <taxon>Eukaryota</taxon>
        <taxon>Metazoa</taxon>
        <taxon>Chordata</taxon>
        <taxon>Craniata</taxon>
        <taxon>Vertebrata</taxon>
        <taxon>Euteleostomi</taxon>
        <taxon>Actinopterygii</taxon>
        <taxon>Neopterygii</taxon>
        <taxon>Teleostei</taxon>
        <taxon>Neoteleostei</taxon>
        <taxon>Acanthomorphata</taxon>
        <taxon>Ovalentaria</taxon>
        <taxon>Atherinomorphae</taxon>
        <taxon>Cyprinodontiformes</taxon>
        <taxon>Goodeidae</taxon>
        <taxon>Xenoophorus</taxon>
    </lineage>
</organism>
<dbReference type="Gene3D" id="2.60.120.920">
    <property type="match status" value="1"/>
</dbReference>
<gene>
    <name evidence="11" type="ORF">XENOCAPTIV_001534</name>
</gene>
<evidence type="ECO:0000256" key="7">
    <source>
        <dbReference type="SAM" id="MobiDB-lite"/>
    </source>
</evidence>
<dbReference type="InterPro" id="IPR001841">
    <property type="entry name" value="Znf_RING"/>
</dbReference>
<dbReference type="EMBL" id="JAHRIN010026355">
    <property type="protein sequence ID" value="MEQ2200671.1"/>
    <property type="molecule type" value="Genomic_DNA"/>
</dbReference>
<dbReference type="SMART" id="SM00336">
    <property type="entry name" value="BBOX"/>
    <property type="match status" value="1"/>
</dbReference>